<accession>A0A7W9T0X7</accession>
<dbReference type="Proteomes" id="UP000532746">
    <property type="component" value="Unassembled WGS sequence"/>
</dbReference>
<feature type="chain" id="PRO_5030792916" description="DUF3575 domain-containing protein" evidence="1">
    <location>
        <begin position="22"/>
        <end position="212"/>
    </location>
</feature>
<dbReference type="RefSeq" id="WP_183403958.1">
    <property type="nucleotide sequence ID" value="NZ_JACHGG010000003.1"/>
</dbReference>
<gene>
    <name evidence="2" type="ORF">HNQ93_002437</name>
</gene>
<keyword evidence="1" id="KW-0732">Signal</keyword>
<evidence type="ECO:0000313" key="3">
    <source>
        <dbReference type="Proteomes" id="UP000532746"/>
    </source>
</evidence>
<feature type="signal peptide" evidence="1">
    <location>
        <begin position="1"/>
        <end position="21"/>
    </location>
</feature>
<evidence type="ECO:0008006" key="4">
    <source>
        <dbReference type="Google" id="ProtNLM"/>
    </source>
</evidence>
<reference evidence="2 3" key="1">
    <citation type="submission" date="2020-08" db="EMBL/GenBank/DDBJ databases">
        <title>Genomic Encyclopedia of Type Strains, Phase IV (KMG-IV): sequencing the most valuable type-strain genomes for metagenomic binning, comparative biology and taxonomic classification.</title>
        <authorList>
            <person name="Goeker M."/>
        </authorList>
    </citation>
    <scope>NUCLEOTIDE SEQUENCE [LARGE SCALE GENOMIC DNA]</scope>
    <source>
        <strain evidence="2 3">DSM 26718</strain>
    </source>
</reference>
<protein>
    <recommendedName>
        <fullName evidence="4">DUF3575 domain-containing protein</fullName>
    </recommendedName>
</protein>
<dbReference type="AlphaFoldDB" id="A0A7W9T0X7"/>
<evidence type="ECO:0000256" key="1">
    <source>
        <dbReference type="SAM" id="SignalP"/>
    </source>
</evidence>
<sequence length="212" mass="23743">MNLKLYYLAALGLGISPRLHAQHQPGPDLPPSPAQVVKAGVRVFNQPDATGTYERQLTPQLSLLGGLGYFRQRYSLYGLWFSPAAGPRQPEELRGISHSYHADLQLRYYFRPRVARPALTGWYAAFALQGTYRRTTEVYVASATIPSGSSRRYGSTQVQPQVYLGRQWGLGPRIVLDTFVGTCVYRRESVNRRNPKALYLDAGGGLQIGWRL</sequence>
<dbReference type="EMBL" id="JACHGG010000003">
    <property type="protein sequence ID" value="MBB6059577.1"/>
    <property type="molecule type" value="Genomic_DNA"/>
</dbReference>
<organism evidence="2 3">
    <name type="scientific">Hymenobacter luteus</name>
    <dbReference type="NCBI Taxonomy" id="1411122"/>
    <lineage>
        <taxon>Bacteria</taxon>
        <taxon>Pseudomonadati</taxon>
        <taxon>Bacteroidota</taxon>
        <taxon>Cytophagia</taxon>
        <taxon>Cytophagales</taxon>
        <taxon>Hymenobacteraceae</taxon>
        <taxon>Hymenobacter</taxon>
    </lineage>
</organism>
<keyword evidence="3" id="KW-1185">Reference proteome</keyword>
<evidence type="ECO:0000313" key="2">
    <source>
        <dbReference type="EMBL" id="MBB6059577.1"/>
    </source>
</evidence>
<name>A0A7W9T0X7_9BACT</name>
<comment type="caution">
    <text evidence="2">The sequence shown here is derived from an EMBL/GenBank/DDBJ whole genome shotgun (WGS) entry which is preliminary data.</text>
</comment>
<proteinExistence type="predicted"/>